<organism evidence="1 2">
    <name type="scientific">Candidatus Thermoflexus japonica</name>
    <dbReference type="NCBI Taxonomy" id="2035417"/>
    <lineage>
        <taxon>Bacteria</taxon>
        <taxon>Bacillati</taxon>
        <taxon>Chloroflexota</taxon>
        <taxon>Thermoflexia</taxon>
        <taxon>Thermoflexales</taxon>
        <taxon>Thermoflexaceae</taxon>
        <taxon>Thermoflexus</taxon>
    </lineage>
</organism>
<dbReference type="AlphaFoldDB" id="A0A2H5Y3H0"/>
<dbReference type="Proteomes" id="UP000236642">
    <property type="component" value="Unassembled WGS sequence"/>
</dbReference>
<comment type="caution">
    <text evidence="1">The sequence shown here is derived from an EMBL/GenBank/DDBJ whole genome shotgun (WGS) entry which is preliminary data.</text>
</comment>
<dbReference type="EMBL" id="BEHY01000002">
    <property type="protein sequence ID" value="GBD07974.1"/>
    <property type="molecule type" value="Genomic_DNA"/>
</dbReference>
<protein>
    <submittedName>
        <fullName evidence="1">Uncharacterized protein</fullName>
    </submittedName>
</protein>
<name>A0A2H5Y3H0_9CHLR</name>
<sequence>MCLSCGCMEPDAGHGDPRHITMQHLVEAAKAEDLSVEQVWRNMTETMEKVLRGEIRSRVWTPGAPKR</sequence>
<evidence type="ECO:0000313" key="2">
    <source>
        <dbReference type="Proteomes" id="UP000236642"/>
    </source>
</evidence>
<reference evidence="2" key="1">
    <citation type="submission" date="2017-09" db="EMBL/GenBank/DDBJ databases">
        <title>Metaegenomics of thermophilic ammonia-oxidizing enrichment culture.</title>
        <authorList>
            <person name="Kato S."/>
            <person name="Suzuki K."/>
        </authorList>
    </citation>
    <scope>NUCLEOTIDE SEQUENCE [LARGE SCALE GENOMIC DNA]</scope>
</reference>
<proteinExistence type="predicted"/>
<evidence type="ECO:0000313" key="1">
    <source>
        <dbReference type="EMBL" id="GBD07974.1"/>
    </source>
</evidence>
<gene>
    <name evidence="1" type="ORF">HRbin22_00200</name>
</gene>
<accession>A0A2H5Y3H0</accession>